<dbReference type="PATRIC" id="fig|1297742.4.peg.3132"/>
<dbReference type="EMBL" id="CP012109">
    <property type="protein sequence ID" value="AKQ66193.1"/>
    <property type="molecule type" value="Genomic_DNA"/>
</dbReference>
<keyword evidence="4" id="KW-1185">Reference proteome</keyword>
<organism evidence="3 4">
    <name type="scientific">Pseudomyxococcus hansupus</name>
    <dbReference type="NCBI Taxonomy" id="1297742"/>
    <lineage>
        <taxon>Bacteria</taxon>
        <taxon>Pseudomonadati</taxon>
        <taxon>Myxococcota</taxon>
        <taxon>Myxococcia</taxon>
        <taxon>Myxococcales</taxon>
        <taxon>Cystobacterineae</taxon>
        <taxon>Myxococcaceae</taxon>
        <taxon>Pseudomyxococcus</taxon>
    </lineage>
</organism>
<feature type="chain" id="PRO_5005212103" evidence="2">
    <location>
        <begin position="26"/>
        <end position="479"/>
    </location>
</feature>
<feature type="signal peptide" evidence="2">
    <location>
        <begin position="1"/>
        <end position="25"/>
    </location>
</feature>
<dbReference type="STRING" id="1297742.A176_003105"/>
<dbReference type="eggNOG" id="ENOG5032E6Z">
    <property type="taxonomic scope" value="Bacteria"/>
</dbReference>
<gene>
    <name evidence="3" type="ORF">A176_003105</name>
</gene>
<feature type="compositionally biased region" description="Low complexity" evidence="1">
    <location>
        <begin position="40"/>
        <end position="57"/>
    </location>
</feature>
<dbReference type="Proteomes" id="UP000009026">
    <property type="component" value="Chromosome"/>
</dbReference>
<evidence type="ECO:0000256" key="2">
    <source>
        <dbReference type="SAM" id="SignalP"/>
    </source>
</evidence>
<keyword evidence="2" id="KW-0732">Signal</keyword>
<evidence type="ECO:0000313" key="4">
    <source>
        <dbReference type="Proteomes" id="UP000009026"/>
    </source>
</evidence>
<dbReference type="OrthoDB" id="5517585at2"/>
<evidence type="ECO:0000256" key="1">
    <source>
        <dbReference type="SAM" id="MobiDB-lite"/>
    </source>
</evidence>
<reference evidence="3 4" key="1">
    <citation type="journal article" date="2016" name="PLoS ONE">
        <title>Complete Genome Sequence and Comparative Genomics of a Novel Myxobacterium Myxococcus hansupus.</title>
        <authorList>
            <person name="Sharma G."/>
            <person name="Narwani T."/>
            <person name="Subramanian S."/>
        </authorList>
    </citation>
    <scope>NUCLEOTIDE SEQUENCE [LARGE SCALE GENOMIC DNA]</scope>
    <source>
        <strain evidence="4">mixupus</strain>
    </source>
</reference>
<feature type="region of interest" description="Disordered" evidence="1">
    <location>
        <begin position="28"/>
        <end position="76"/>
    </location>
</feature>
<name>A0A0H4WX48_9BACT</name>
<dbReference type="RefSeq" id="WP_002639585.1">
    <property type="nucleotide sequence ID" value="NZ_CP012109.1"/>
</dbReference>
<protein>
    <submittedName>
        <fullName evidence="3">Uncharacterized protein</fullName>
    </submittedName>
</protein>
<dbReference type="KEGG" id="mym:A176_003105"/>
<evidence type="ECO:0000313" key="3">
    <source>
        <dbReference type="EMBL" id="AKQ66193.1"/>
    </source>
</evidence>
<sequence length="479" mass="51917">MKLKRLPVLAPLCAVALGVSPAAWAQTSEPATSDVPTQPEPAAASQPPASEPVSQAPRAGAVTPPPQDVAPPATAEEMAGTTEVVDARPPPAIRPRIAVGNETFYVKPVLAIAGGIHVENLIQTLNPNRESRATTLALTRFGFEGRLGEYIAFRSEFERNIKAHGSGVWEGTASFSVREQVIRLQRWNAVLEAGIVLDPASVDFISTHVADTLIADKYTRDPLLYSGFNRGQGAQAAYEWNGFRVGLGFTAANPLSTSASYQVGGSFGGGSRFWERPLANFRNGQPDDDLHFQILSPSLTYANDLVELKAMAQVFDVNYQTSSRTDPLLRGNNLRGNVMLKLHANVGIPLFITPFFNIARVQNDVVNSAPGFADQLLNTRYTATTVSAGMDINLHGRSGIGFQFARVSDRSPGFVAPTGETPAREPITRTLQTYLNIGGTYWLTEDVALGVRYARYQKKQDGLRDEIDASYFATLRLVL</sequence>
<dbReference type="AlphaFoldDB" id="A0A0H4WX48"/>
<proteinExistence type="predicted"/>
<accession>A0A0H4WX48</accession>